<evidence type="ECO:0000259" key="1">
    <source>
        <dbReference type="Pfam" id="PF07550"/>
    </source>
</evidence>
<feature type="domain" description="Heme-binding protein Shr-like Hb-interacting" evidence="1">
    <location>
        <begin position="3"/>
        <end position="84"/>
    </location>
</feature>
<reference evidence="2 3" key="1">
    <citation type="submission" date="2018-10" db="EMBL/GenBank/DDBJ databases">
        <title>Phylogenomics of Brevibacillus.</title>
        <authorList>
            <person name="Dunlap C."/>
        </authorList>
    </citation>
    <scope>NUCLEOTIDE SEQUENCE [LARGE SCALE GENOMIC DNA]</scope>
    <source>
        <strain evidence="2 3">JCM 15716</strain>
    </source>
</reference>
<sequence length="205" mass="22278">MWLVADTTDNTVDNDVTLTFVDDSVWSSRVTAVKIGNQTLDTNQYIVTNGELTIQDGIITTPGNYTITVEATGYQDSSVVQTVNVGAFSTSESTAVLSPNPNDWVYEPQVNVVTLTAKDQYGNPIPNYTFRVGVEIENIGASDITMVADGQSYTVLPDENKSFPLANLSQVTDANGVVTLSYHIPSGDYNAAIWVYPNDSETAFW</sequence>
<organism evidence="2 3">
    <name type="scientific">Brevibacillus fluminis</name>
    <dbReference type="NCBI Taxonomy" id="511487"/>
    <lineage>
        <taxon>Bacteria</taxon>
        <taxon>Bacillati</taxon>
        <taxon>Bacillota</taxon>
        <taxon>Bacilli</taxon>
        <taxon>Bacillales</taxon>
        <taxon>Paenibacillaceae</taxon>
        <taxon>Brevibacillus</taxon>
    </lineage>
</organism>
<protein>
    <submittedName>
        <fullName evidence="2">DUF1533 domain-containing protein</fullName>
    </submittedName>
</protein>
<dbReference type="Proteomes" id="UP000271031">
    <property type="component" value="Unassembled WGS sequence"/>
</dbReference>
<dbReference type="EMBL" id="RHHQ01000014">
    <property type="protein sequence ID" value="RNB85472.1"/>
    <property type="molecule type" value="Genomic_DNA"/>
</dbReference>
<gene>
    <name evidence="2" type="ORF">EDM56_18885</name>
</gene>
<evidence type="ECO:0000313" key="3">
    <source>
        <dbReference type="Proteomes" id="UP000271031"/>
    </source>
</evidence>
<accession>A0A3M8DBQ8</accession>
<proteinExistence type="predicted"/>
<dbReference type="Gene3D" id="2.60.40.10">
    <property type="entry name" value="Immunoglobulins"/>
    <property type="match status" value="1"/>
</dbReference>
<dbReference type="Pfam" id="PF07550">
    <property type="entry name" value="Shr-like_HID"/>
    <property type="match status" value="1"/>
</dbReference>
<evidence type="ECO:0000313" key="2">
    <source>
        <dbReference type="EMBL" id="RNB85472.1"/>
    </source>
</evidence>
<dbReference type="InterPro" id="IPR013783">
    <property type="entry name" value="Ig-like_fold"/>
</dbReference>
<name>A0A3M8DBQ8_9BACL</name>
<keyword evidence="3" id="KW-1185">Reference proteome</keyword>
<comment type="caution">
    <text evidence="2">The sequence shown here is derived from an EMBL/GenBank/DDBJ whole genome shotgun (WGS) entry which is preliminary data.</text>
</comment>
<dbReference type="InterPro" id="IPR011432">
    <property type="entry name" value="Shr-like_HID"/>
</dbReference>
<dbReference type="OrthoDB" id="9809583at2"/>
<dbReference type="AlphaFoldDB" id="A0A3M8DBQ8"/>